<evidence type="ECO:0000313" key="5">
    <source>
        <dbReference type="Proteomes" id="UP000029488"/>
    </source>
</evidence>
<organism evidence="4 5">
    <name type="scientific">Ligilactobacillus salivarius</name>
    <dbReference type="NCBI Taxonomy" id="1624"/>
    <lineage>
        <taxon>Bacteria</taxon>
        <taxon>Bacillati</taxon>
        <taxon>Bacillota</taxon>
        <taxon>Bacilli</taxon>
        <taxon>Lactobacillales</taxon>
        <taxon>Lactobacillaceae</taxon>
        <taxon>Ligilactobacillus</taxon>
    </lineage>
</organism>
<dbReference type="AlphaFoldDB" id="A0A089RY09"/>
<dbReference type="GO" id="GO:0003677">
    <property type="term" value="F:DNA binding"/>
    <property type="evidence" value="ECO:0007669"/>
    <property type="project" value="UniProtKB-UniRule"/>
</dbReference>
<keyword evidence="1 2" id="KW-0238">DNA-binding</keyword>
<dbReference type="PROSITE" id="PS50977">
    <property type="entry name" value="HTH_TETR_2"/>
    <property type="match status" value="1"/>
</dbReference>
<proteinExistence type="predicted"/>
<sequence length="204" mass="24140">MKKTELKLESGLVKALENESFNQLTVAELVAAAGISRRSFYIYYKDKYEFLYDIRSRILKGIKQAMEADRKVIEQFEVRRLQTDEEKYLSTHDEFYKLAVFINENSDMVRTLFSRNATIDFYRDFMDLLKEEITIRNSFHKITYGTMIPTRYAEGIFAGEIISTIRIWVSNHNKESMESIDEFLDILGKIQIISPYHLFRPIKE</sequence>
<dbReference type="SUPFAM" id="SSF46689">
    <property type="entry name" value="Homeodomain-like"/>
    <property type="match status" value="1"/>
</dbReference>
<dbReference type="InterPro" id="IPR050624">
    <property type="entry name" value="HTH-type_Tx_Regulator"/>
</dbReference>
<gene>
    <name evidence="4" type="ORF">LSJ_1706c</name>
</gene>
<feature type="domain" description="HTH tetR-type" evidence="3">
    <location>
        <begin position="2"/>
        <end position="62"/>
    </location>
</feature>
<dbReference type="PANTHER" id="PTHR43479:SF11">
    <property type="entry name" value="ACREF_ENVCD OPERON REPRESSOR-RELATED"/>
    <property type="match status" value="1"/>
</dbReference>
<name>A0A089RY09_9LACO</name>
<dbReference type="RefSeq" id="WP_034982418.1">
    <property type="nucleotide sequence ID" value="NZ_CP007646.1"/>
</dbReference>
<dbReference type="Pfam" id="PF00440">
    <property type="entry name" value="TetR_N"/>
    <property type="match status" value="1"/>
</dbReference>
<dbReference type="KEGG" id="lsj:LSJ_1706c"/>
<feature type="DNA-binding region" description="H-T-H motif" evidence="2">
    <location>
        <begin position="25"/>
        <end position="44"/>
    </location>
</feature>
<dbReference type="InterPro" id="IPR001647">
    <property type="entry name" value="HTH_TetR"/>
</dbReference>
<protein>
    <submittedName>
        <fullName evidence="4">Transcriptional regulator, TetR family</fullName>
    </submittedName>
</protein>
<dbReference type="Gene3D" id="1.10.357.10">
    <property type="entry name" value="Tetracycline Repressor, domain 2"/>
    <property type="match status" value="1"/>
</dbReference>
<evidence type="ECO:0000259" key="3">
    <source>
        <dbReference type="PROSITE" id="PS50977"/>
    </source>
</evidence>
<evidence type="ECO:0000313" key="4">
    <source>
        <dbReference type="EMBL" id="AIR11347.1"/>
    </source>
</evidence>
<evidence type="ECO:0000256" key="2">
    <source>
        <dbReference type="PROSITE-ProRule" id="PRU00335"/>
    </source>
</evidence>
<accession>A0A089RY09</accession>
<evidence type="ECO:0000256" key="1">
    <source>
        <dbReference type="ARBA" id="ARBA00023125"/>
    </source>
</evidence>
<dbReference type="EMBL" id="CP007646">
    <property type="protein sequence ID" value="AIR11347.1"/>
    <property type="molecule type" value="Genomic_DNA"/>
</dbReference>
<reference evidence="4 5" key="1">
    <citation type="journal article" date="2014" name="BMC Genomics">
        <title>Unusual genome complexity in Lactobacillus salivarius JCM1046.</title>
        <authorList>
            <person name="Raftis E.J."/>
            <person name="Forde B.M."/>
            <person name="Claesson M.J."/>
            <person name="O'Toole P.W."/>
        </authorList>
    </citation>
    <scope>NUCLEOTIDE SEQUENCE [LARGE SCALE GENOMIC DNA]</scope>
    <source>
        <strain evidence="4 5">JCM1046</strain>
    </source>
</reference>
<dbReference type="Proteomes" id="UP000029488">
    <property type="component" value="Chromosome"/>
</dbReference>
<dbReference type="InterPro" id="IPR009057">
    <property type="entry name" value="Homeodomain-like_sf"/>
</dbReference>
<dbReference type="PANTHER" id="PTHR43479">
    <property type="entry name" value="ACREF/ENVCD OPERON REPRESSOR-RELATED"/>
    <property type="match status" value="1"/>
</dbReference>